<dbReference type="AlphaFoldDB" id="F6FPC1"/>
<keyword evidence="3" id="KW-1185">Reference proteome</keyword>
<dbReference type="Pfam" id="PF09994">
    <property type="entry name" value="T6SS_Tle1-like_cat"/>
    <property type="match status" value="1"/>
</dbReference>
<dbReference type="PANTHER" id="PTHR33840:SF1">
    <property type="entry name" value="TLE1 PHOSPHOLIPASE DOMAIN-CONTAINING PROTEIN"/>
    <property type="match status" value="1"/>
</dbReference>
<dbReference type="KEGG" id="iva:Isova_0850"/>
<dbReference type="HOGENOM" id="CLU_005049_6_1_11"/>
<dbReference type="InterPro" id="IPR018712">
    <property type="entry name" value="Tle1-like_cat"/>
</dbReference>
<dbReference type="eggNOG" id="COG3673">
    <property type="taxonomic scope" value="Bacteria"/>
</dbReference>
<accession>F6FPC1</accession>
<dbReference type="PANTHER" id="PTHR33840">
    <property type="match status" value="1"/>
</dbReference>
<gene>
    <name evidence="2" type="ordered locus">Isova_0850</name>
</gene>
<dbReference type="STRING" id="743718.Isova_0850"/>
<dbReference type="Proteomes" id="UP000009236">
    <property type="component" value="Chromosome"/>
</dbReference>
<organism evidence="3">
    <name type="scientific">Isoptericola variabilis (strain 225)</name>
    <dbReference type="NCBI Taxonomy" id="743718"/>
    <lineage>
        <taxon>Bacteria</taxon>
        <taxon>Bacillati</taxon>
        <taxon>Actinomycetota</taxon>
        <taxon>Actinomycetes</taxon>
        <taxon>Micrococcales</taxon>
        <taxon>Promicromonosporaceae</taxon>
        <taxon>Isoptericola</taxon>
    </lineage>
</organism>
<evidence type="ECO:0000259" key="1">
    <source>
        <dbReference type="Pfam" id="PF09994"/>
    </source>
</evidence>
<name>F6FPC1_ISOV2</name>
<dbReference type="RefSeq" id="WP_013838026.1">
    <property type="nucleotide sequence ID" value="NC_015588.1"/>
</dbReference>
<proteinExistence type="predicted"/>
<reference evidence="2 3" key="1">
    <citation type="submission" date="2011-05" db="EMBL/GenBank/DDBJ databases">
        <title>Complete sequence of Isoptericola variabilis 225.</title>
        <authorList>
            <consortium name="US DOE Joint Genome Institute"/>
            <person name="Lucas S."/>
            <person name="Han J."/>
            <person name="Lapidus A."/>
            <person name="Cheng J.-F."/>
            <person name="Goodwin L."/>
            <person name="Pitluck S."/>
            <person name="Peters L."/>
            <person name="Mikhailova N."/>
            <person name="Zeytun A."/>
            <person name="Han C."/>
            <person name="Tapia R."/>
            <person name="Land M."/>
            <person name="Hauser L."/>
            <person name="Kyrpides N."/>
            <person name="Ivanova N."/>
            <person name="Pagani I."/>
            <person name="Siebers A."/>
            <person name="Allgaier M."/>
            <person name="Thelen M."/>
            <person name="Hugenholtz P."/>
            <person name="Gladden J."/>
            <person name="Woyke T."/>
        </authorList>
    </citation>
    <scope>NUCLEOTIDE SEQUENCE [LARGE SCALE GENOMIC DNA]</scope>
    <source>
        <strain evidence="3">225</strain>
    </source>
</reference>
<dbReference type="EMBL" id="CP002810">
    <property type="protein sequence ID" value="AEG43634.1"/>
    <property type="molecule type" value="Genomic_DNA"/>
</dbReference>
<sequence length="394" mass="43342">MRRLVLCCDGTWNHAVNPQVSNIEKLARAVRPGLVPGADGRPDAVQVVGYVGGVGSRGYTLDRLVGGAFGYGFTRNVVEGYRFLAMNYAPGDEIVVIGYSRGAYTARSVVGMISQVGLLTPEAVDAGLLCEAERVYRLRADDGADGPAAEAVRREKARFKAEHSWDAPVRFLGVFDTVGALGVPVLSRRKHRFHDVRLSPMVQTARQALAIDERRITFAPCLWDVPDDDEPGRVEQVWFPGTHGDVGGGGARCGLSDLALRWMADELAAAGVVLDERRLASQTSRRAPLLLHQDPPWFFRLVNGVKRLRPRYERVDGRVVFRRGLRVLALPRPDGGWRDGVLLADTALRHVVRDDYLMRAPNLGWWVADAGGVEHVPTEHVRAARGDLRPLVPV</sequence>
<evidence type="ECO:0000313" key="2">
    <source>
        <dbReference type="EMBL" id="AEG43634.1"/>
    </source>
</evidence>
<protein>
    <recommendedName>
        <fullName evidence="1">T6SS Phospholipase effector Tle1-like catalytic domain-containing protein</fullName>
    </recommendedName>
</protein>
<feature type="domain" description="T6SS Phospholipase effector Tle1-like catalytic" evidence="1">
    <location>
        <begin position="2"/>
        <end position="266"/>
    </location>
</feature>
<evidence type="ECO:0000313" key="3">
    <source>
        <dbReference type="Proteomes" id="UP000009236"/>
    </source>
</evidence>